<accession>A0ABU2MJ77</accession>
<proteinExistence type="predicted"/>
<dbReference type="RefSeq" id="WP_311702663.1">
    <property type="nucleotide sequence ID" value="NZ_JAVREL010000001.1"/>
</dbReference>
<reference evidence="3" key="1">
    <citation type="submission" date="2023-07" db="EMBL/GenBank/DDBJ databases">
        <title>30 novel species of actinomycetes from the DSMZ collection.</title>
        <authorList>
            <person name="Nouioui I."/>
        </authorList>
    </citation>
    <scope>NUCLEOTIDE SEQUENCE [LARGE SCALE GENOMIC DNA]</scope>
    <source>
        <strain evidence="3">DSM 44938</strain>
    </source>
</reference>
<gene>
    <name evidence="2" type="ORF">RM590_02585</name>
</gene>
<keyword evidence="3" id="KW-1185">Reference proteome</keyword>
<protein>
    <submittedName>
        <fullName evidence="2">Trypco2 family protein</fullName>
    </submittedName>
</protein>
<feature type="domain" description="Trypsin-co-occurring" evidence="1">
    <location>
        <begin position="10"/>
        <end position="89"/>
    </location>
</feature>
<dbReference type="Proteomes" id="UP001183246">
    <property type="component" value="Unassembled WGS sequence"/>
</dbReference>
<comment type="caution">
    <text evidence="2">The sequence shown here is derived from an EMBL/GenBank/DDBJ whole genome shotgun (WGS) entry which is preliminary data.</text>
</comment>
<name>A0ABU2MJ77_9ACTN</name>
<evidence type="ECO:0000259" key="1">
    <source>
        <dbReference type="Pfam" id="PF19631"/>
    </source>
</evidence>
<evidence type="ECO:0000313" key="3">
    <source>
        <dbReference type="Proteomes" id="UP001183246"/>
    </source>
</evidence>
<organism evidence="2 3">
    <name type="scientific">Streptomyces litchfieldiae</name>
    <dbReference type="NCBI Taxonomy" id="3075543"/>
    <lineage>
        <taxon>Bacteria</taxon>
        <taxon>Bacillati</taxon>
        <taxon>Actinomycetota</taxon>
        <taxon>Actinomycetes</taxon>
        <taxon>Kitasatosporales</taxon>
        <taxon>Streptomycetaceae</taxon>
        <taxon>Streptomyces</taxon>
    </lineage>
</organism>
<dbReference type="Pfam" id="PF19631">
    <property type="entry name" value="Trypco2"/>
    <property type="match status" value="1"/>
</dbReference>
<evidence type="ECO:0000313" key="2">
    <source>
        <dbReference type="EMBL" id="MDT0341535.1"/>
    </source>
</evidence>
<dbReference type="EMBL" id="JAVREL010000001">
    <property type="protein sequence ID" value="MDT0341535.1"/>
    <property type="molecule type" value="Genomic_DNA"/>
</dbReference>
<dbReference type="InterPro" id="IPR045608">
    <property type="entry name" value="Trypco2"/>
</dbReference>
<sequence length="106" mass="11055">MAGAGSGSDIGLADVIRQVREDLEEAQRDGAAGGHELRFAVDRVSLEIAVQVRREGRGGAGLRIGVVTADLGGAVSRETTHRIQVDLLPQGSRGTYHVGGEPGGRR</sequence>